<evidence type="ECO:0000313" key="10">
    <source>
        <dbReference type="Proteomes" id="UP000075377"/>
    </source>
</evidence>
<dbReference type="NCBIfam" id="TIGR00009">
    <property type="entry name" value="L28"/>
    <property type="match status" value="1"/>
</dbReference>
<dbReference type="AlphaFoldDB" id="A0A087PSH9"/>
<comment type="caution">
    <text evidence="6">The sequence shown here is derived from an EMBL/GenBank/DDBJ whole genome shotgun (WGS) entry which is preliminary data.</text>
</comment>
<evidence type="ECO:0000256" key="4">
    <source>
        <dbReference type="ARBA" id="ARBA00035174"/>
    </source>
</evidence>
<evidence type="ECO:0000313" key="12">
    <source>
        <dbReference type="Proteomes" id="UP000075538"/>
    </source>
</evidence>
<evidence type="ECO:0000313" key="7">
    <source>
        <dbReference type="EMBL" id="KXV67607.1"/>
    </source>
</evidence>
<dbReference type="SUPFAM" id="SSF143800">
    <property type="entry name" value="L28p-like"/>
    <property type="match status" value="1"/>
</dbReference>
<dbReference type="EMBL" id="LHZZ01000601">
    <property type="protein sequence ID" value="KXV74548.1"/>
    <property type="molecule type" value="Genomic_DNA"/>
</dbReference>
<evidence type="ECO:0000256" key="1">
    <source>
        <dbReference type="ARBA" id="ARBA00008760"/>
    </source>
</evidence>
<evidence type="ECO:0000256" key="3">
    <source>
        <dbReference type="ARBA" id="ARBA00023274"/>
    </source>
</evidence>
<dbReference type="InterPro" id="IPR034704">
    <property type="entry name" value="Ribosomal_bL28/bL31-like_sf"/>
</dbReference>
<dbReference type="eggNOG" id="COG0227">
    <property type="taxonomic scope" value="Bacteria"/>
</dbReference>
<evidence type="ECO:0000313" key="11">
    <source>
        <dbReference type="Proteomes" id="UP000075526"/>
    </source>
</evidence>
<dbReference type="HAMAP" id="MF_00373">
    <property type="entry name" value="Ribosomal_bL28"/>
    <property type="match status" value="1"/>
</dbReference>
<dbReference type="GO" id="GO:0006412">
    <property type="term" value="P:translation"/>
    <property type="evidence" value="ECO:0007669"/>
    <property type="project" value="UniProtKB-UniRule"/>
</dbReference>
<dbReference type="GO" id="GO:0003735">
    <property type="term" value="F:structural constituent of ribosome"/>
    <property type="evidence" value="ECO:0007669"/>
    <property type="project" value="InterPro"/>
</dbReference>
<protein>
    <recommendedName>
        <fullName evidence="4 5">Large ribosomal subunit protein bL28</fullName>
    </recommendedName>
</protein>
<reference evidence="9 13" key="2">
    <citation type="submission" date="2016-03" db="EMBL/GenBank/DDBJ databases">
        <title>Draft genome sequence of Acetobacter malorum CECT 7742, a strain isolated from strawberry vinegar.</title>
        <authorList>
            <person name="Sainz F."/>
            <person name="Mas A."/>
            <person name="Torija M.J."/>
        </authorList>
    </citation>
    <scope>NUCLEOTIDE SEQUENCE [LARGE SCALE GENOMIC DNA]</scope>
    <source>
        <strain evidence="9 13">CECT 7742</strain>
    </source>
</reference>
<keyword evidence="2 5" id="KW-0689">Ribosomal protein</keyword>
<dbReference type="Proteomes" id="UP000075377">
    <property type="component" value="Unassembled WGS sequence"/>
</dbReference>
<comment type="similarity">
    <text evidence="1 5">Belongs to the bacterial ribosomal protein bL28 family.</text>
</comment>
<proteinExistence type="inferred from homology"/>
<dbReference type="InterPro" id="IPR037147">
    <property type="entry name" value="Ribosomal_bL28_sf"/>
</dbReference>
<keyword evidence="3 5" id="KW-0687">Ribonucleoprotein</keyword>
<evidence type="ECO:0000313" key="13">
    <source>
        <dbReference type="Proteomes" id="UP000077349"/>
    </source>
</evidence>
<dbReference type="OrthoDB" id="9805609at2"/>
<dbReference type="RefSeq" id="WP_043550631.1">
    <property type="nucleotide sequence ID" value="NZ_CALAZD010000143.1"/>
</dbReference>
<evidence type="ECO:0000313" key="6">
    <source>
        <dbReference type="EMBL" id="KXV14541.1"/>
    </source>
</evidence>
<dbReference type="Proteomes" id="UP000075526">
    <property type="component" value="Unassembled WGS sequence"/>
</dbReference>
<accession>A0A087PSH9</accession>
<sequence length="101" mass="11070">MSRRCQITGKGVLTGNNVSHANNKSRRRFLPNLQEASLMSDILGAPVHMRVSTRGLRTIEHNGGLDAFLISTPNRKLPEEAQVVKRRVLRAQAKKQAAAGA</sequence>
<gene>
    <name evidence="5" type="primary">rpmB</name>
    <name evidence="6" type="ORF">AD933_11575</name>
    <name evidence="7" type="ORF">AD951_15340</name>
    <name evidence="8" type="ORF">AD953_11215</name>
    <name evidence="9" type="ORF">Amal_01140</name>
</gene>
<organism evidence="6 11">
    <name type="scientific">Acetobacter malorum</name>
    <dbReference type="NCBI Taxonomy" id="178901"/>
    <lineage>
        <taxon>Bacteria</taxon>
        <taxon>Pseudomonadati</taxon>
        <taxon>Pseudomonadota</taxon>
        <taxon>Alphaproteobacteria</taxon>
        <taxon>Acetobacterales</taxon>
        <taxon>Acetobacteraceae</taxon>
        <taxon>Acetobacter</taxon>
    </lineage>
</organism>
<evidence type="ECO:0000256" key="2">
    <source>
        <dbReference type="ARBA" id="ARBA00022980"/>
    </source>
</evidence>
<dbReference type="PANTHER" id="PTHR13528">
    <property type="entry name" value="39S RIBOSOMAL PROTEIN L28, MITOCHONDRIAL"/>
    <property type="match status" value="1"/>
</dbReference>
<dbReference type="EMBL" id="LVHD01000011">
    <property type="protein sequence ID" value="OAG77767.1"/>
    <property type="molecule type" value="Genomic_DNA"/>
</dbReference>
<dbReference type="Proteomes" id="UP000075538">
    <property type="component" value="Unassembled WGS sequence"/>
</dbReference>
<dbReference type="GeneID" id="29558105"/>
<dbReference type="InterPro" id="IPR026569">
    <property type="entry name" value="Ribosomal_bL28"/>
</dbReference>
<dbReference type="EMBL" id="LHZF01000172">
    <property type="protein sequence ID" value="KXV14541.1"/>
    <property type="molecule type" value="Genomic_DNA"/>
</dbReference>
<dbReference type="EMBL" id="LHZX01000318">
    <property type="protein sequence ID" value="KXV67607.1"/>
    <property type="molecule type" value="Genomic_DNA"/>
</dbReference>
<evidence type="ECO:0000313" key="9">
    <source>
        <dbReference type="EMBL" id="OAG77767.1"/>
    </source>
</evidence>
<dbReference type="Proteomes" id="UP000077349">
    <property type="component" value="Unassembled WGS sequence"/>
</dbReference>
<dbReference type="Pfam" id="PF00830">
    <property type="entry name" value="Ribosomal_L28"/>
    <property type="match status" value="1"/>
</dbReference>
<dbReference type="PANTHER" id="PTHR13528:SF2">
    <property type="entry name" value="LARGE RIBOSOMAL SUBUNIT PROTEIN BL28M"/>
    <property type="match status" value="1"/>
</dbReference>
<name>A0A087PSH9_9PROT</name>
<dbReference type="Gene3D" id="2.30.170.40">
    <property type="entry name" value="Ribosomal protein L28/L24"/>
    <property type="match status" value="1"/>
</dbReference>
<evidence type="ECO:0000256" key="5">
    <source>
        <dbReference type="HAMAP-Rule" id="MF_00373"/>
    </source>
</evidence>
<dbReference type="STRING" id="178901.AmDm5_1188"/>
<dbReference type="InterPro" id="IPR001383">
    <property type="entry name" value="Ribosomal_bL28_bact-type"/>
</dbReference>
<evidence type="ECO:0000313" key="8">
    <source>
        <dbReference type="EMBL" id="KXV74548.1"/>
    </source>
</evidence>
<dbReference type="GO" id="GO:0022625">
    <property type="term" value="C:cytosolic large ribosomal subunit"/>
    <property type="evidence" value="ECO:0007669"/>
    <property type="project" value="TreeGrafter"/>
</dbReference>
<reference evidence="10 11" key="1">
    <citation type="submission" date="2015-06" db="EMBL/GenBank/DDBJ databases">
        <title>Improved classification and identification of acetic acid bacteria using matrix-assisted laser desorption/ionization time-of-flight mass spectrometry; Gluconobacter nephelii and Gluconobacter uchimurae are later heterotypic synonyms of Gluconobacter japonicus and Gluconobacter oxydans, respectively.</title>
        <authorList>
            <person name="Li L."/>
            <person name="Cleenwerck I."/>
            <person name="De Vuyst L."/>
            <person name="Vandamme P."/>
        </authorList>
    </citation>
    <scope>NUCLEOTIDE SEQUENCE [LARGE SCALE GENOMIC DNA]</scope>
    <source>
        <strain evidence="6 11">LMG 1552</strain>
        <strain evidence="8 12">LMG 1604</strain>
        <strain evidence="7 10">LMG 1699</strain>
    </source>
</reference>
<dbReference type="PATRIC" id="fig|178901.10.peg.1160"/>